<dbReference type="EMBL" id="PDYG01000018">
    <property type="protein sequence ID" value="PHU38020.1"/>
    <property type="molecule type" value="Genomic_DNA"/>
</dbReference>
<dbReference type="Proteomes" id="UP000224563">
    <property type="component" value="Unassembled WGS sequence"/>
</dbReference>
<evidence type="ECO:0000256" key="5">
    <source>
        <dbReference type="SAM" id="Phobius"/>
    </source>
</evidence>
<dbReference type="InterPro" id="IPR002810">
    <property type="entry name" value="NfeD-like_C"/>
</dbReference>
<sequence>MMLEITIRMTPILIWLIMLIAFTAVELLTVGLVSIWLAVGALFALIVAAVSGPIWLQIVVFFVVSLITLLATRPLARKYVNRRILPTNADSLVGEVLAVKEKIDNRNETGMGVIHGKEWTLRSTKDETVIPEGTLVKVTQIQGVKLIVEKYEEVSSCN</sequence>
<comment type="subcellular location">
    <subcellularLocation>
        <location evidence="1">Membrane</location>
        <topology evidence="1">Multi-pass membrane protein</topology>
    </subcellularLocation>
</comment>
<feature type="transmembrane region" description="Helical" evidence="5">
    <location>
        <begin position="43"/>
        <end position="72"/>
    </location>
</feature>
<dbReference type="Pfam" id="PF01957">
    <property type="entry name" value="NfeD"/>
    <property type="match status" value="1"/>
</dbReference>
<dbReference type="SUPFAM" id="SSF141322">
    <property type="entry name" value="NfeD domain-like"/>
    <property type="match status" value="1"/>
</dbReference>
<organism evidence="7 8">
    <name type="scientific">Agathobacter ruminis</name>
    <dbReference type="NCBI Taxonomy" id="1712665"/>
    <lineage>
        <taxon>Bacteria</taxon>
        <taxon>Bacillati</taxon>
        <taxon>Bacillota</taxon>
        <taxon>Clostridia</taxon>
        <taxon>Lachnospirales</taxon>
        <taxon>Lachnospiraceae</taxon>
        <taxon>Agathobacter</taxon>
    </lineage>
</organism>
<dbReference type="InterPro" id="IPR052165">
    <property type="entry name" value="Membrane_assoc_protease"/>
</dbReference>
<evidence type="ECO:0000313" key="8">
    <source>
        <dbReference type="Proteomes" id="UP000224563"/>
    </source>
</evidence>
<evidence type="ECO:0000313" key="7">
    <source>
        <dbReference type="EMBL" id="PHU38020.1"/>
    </source>
</evidence>
<evidence type="ECO:0000256" key="3">
    <source>
        <dbReference type="ARBA" id="ARBA00022989"/>
    </source>
</evidence>
<comment type="caution">
    <text evidence="7">The sequence shown here is derived from an EMBL/GenBank/DDBJ whole genome shotgun (WGS) entry which is preliminary data.</text>
</comment>
<feature type="domain" description="NfeD-like C-terminal" evidence="6">
    <location>
        <begin position="89"/>
        <end position="150"/>
    </location>
</feature>
<gene>
    <name evidence="7" type="ORF">CSX02_04915</name>
</gene>
<dbReference type="PANTHER" id="PTHR33507">
    <property type="entry name" value="INNER MEMBRANE PROTEIN YBBJ"/>
    <property type="match status" value="1"/>
</dbReference>
<proteinExistence type="predicted"/>
<dbReference type="PANTHER" id="PTHR33507:SF3">
    <property type="entry name" value="INNER MEMBRANE PROTEIN YBBJ"/>
    <property type="match status" value="1"/>
</dbReference>
<accession>A0A2G3E4D4</accession>
<evidence type="ECO:0000256" key="2">
    <source>
        <dbReference type="ARBA" id="ARBA00022692"/>
    </source>
</evidence>
<dbReference type="AlphaFoldDB" id="A0A2G3E4D4"/>
<keyword evidence="3 5" id="KW-1133">Transmembrane helix</keyword>
<evidence type="ECO:0000256" key="1">
    <source>
        <dbReference type="ARBA" id="ARBA00004141"/>
    </source>
</evidence>
<keyword evidence="8" id="KW-1185">Reference proteome</keyword>
<dbReference type="RefSeq" id="WP_051637933.1">
    <property type="nucleotide sequence ID" value="NZ_JANSWH010000070.1"/>
</dbReference>
<name>A0A2G3E4D4_9FIRM</name>
<reference evidence="7 8" key="1">
    <citation type="submission" date="2017-10" db="EMBL/GenBank/DDBJ databases">
        <title>Resolving the taxonomy of Roseburia spp., Eubacterium rectale and Agathobacter spp. through phylogenomic analysis.</title>
        <authorList>
            <person name="Sheridan P.O."/>
            <person name="Walker A.W."/>
            <person name="Duncan S.H."/>
            <person name="Scott K.P."/>
            <person name="Toole P.W.O."/>
            <person name="Luis P."/>
            <person name="Flint H.J."/>
        </authorList>
    </citation>
    <scope>NUCLEOTIDE SEQUENCE [LARGE SCALE GENOMIC DNA]</scope>
    <source>
        <strain evidence="7 8">JK623</strain>
    </source>
</reference>
<feature type="transmembrane region" description="Helical" evidence="5">
    <location>
        <begin position="12"/>
        <end position="37"/>
    </location>
</feature>
<evidence type="ECO:0000256" key="4">
    <source>
        <dbReference type="ARBA" id="ARBA00023136"/>
    </source>
</evidence>
<protein>
    <submittedName>
        <fullName evidence="7">NfeD family protein</fullName>
    </submittedName>
</protein>
<evidence type="ECO:0000259" key="6">
    <source>
        <dbReference type="Pfam" id="PF01957"/>
    </source>
</evidence>
<dbReference type="Gene3D" id="2.40.50.140">
    <property type="entry name" value="Nucleic acid-binding proteins"/>
    <property type="match status" value="1"/>
</dbReference>
<keyword evidence="4 5" id="KW-0472">Membrane</keyword>
<reference evidence="7 8" key="2">
    <citation type="submission" date="2017-10" db="EMBL/GenBank/DDBJ databases">
        <authorList>
            <person name="Banno H."/>
            <person name="Chua N.-H."/>
        </authorList>
    </citation>
    <scope>NUCLEOTIDE SEQUENCE [LARGE SCALE GENOMIC DNA]</scope>
    <source>
        <strain evidence="7 8">JK623</strain>
    </source>
</reference>
<dbReference type="GO" id="GO:0005886">
    <property type="term" value="C:plasma membrane"/>
    <property type="evidence" value="ECO:0007669"/>
    <property type="project" value="TreeGrafter"/>
</dbReference>
<dbReference type="InterPro" id="IPR012340">
    <property type="entry name" value="NA-bd_OB-fold"/>
</dbReference>
<keyword evidence="2 5" id="KW-0812">Transmembrane</keyword>